<proteinExistence type="predicted"/>
<feature type="transmembrane region" description="Helical" evidence="1">
    <location>
        <begin position="47"/>
        <end position="66"/>
    </location>
</feature>
<sequence>MSLAAVVAFLILAVTALCAAVLAGAAGLLHRLDGASWPTALTKAASTFITVLATSIALLTFLTAWMHR</sequence>
<evidence type="ECO:0000256" key="1">
    <source>
        <dbReference type="SAM" id="Phobius"/>
    </source>
</evidence>
<keyword evidence="1" id="KW-1133">Transmembrane helix</keyword>
<keyword evidence="4" id="KW-1185">Reference proteome</keyword>
<accession>A0ABP4VPB4</accession>
<feature type="chain" id="PRO_5046342893" evidence="2">
    <location>
        <begin position="20"/>
        <end position="68"/>
    </location>
</feature>
<reference evidence="4" key="1">
    <citation type="journal article" date="2019" name="Int. J. Syst. Evol. Microbiol.">
        <title>The Global Catalogue of Microorganisms (GCM) 10K type strain sequencing project: providing services to taxonomists for standard genome sequencing and annotation.</title>
        <authorList>
            <consortium name="The Broad Institute Genomics Platform"/>
            <consortium name="The Broad Institute Genome Sequencing Center for Infectious Disease"/>
            <person name="Wu L."/>
            <person name="Ma J."/>
        </authorList>
    </citation>
    <scope>NUCLEOTIDE SEQUENCE [LARGE SCALE GENOMIC DNA]</scope>
    <source>
        <strain evidence="4">JCM 13244</strain>
    </source>
</reference>
<name>A0ABP4VPB4_9ACTN</name>
<organism evidence="3 4">
    <name type="scientific">Streptomyces yatensis</name>
    <dbReference type="NCBI Taxonomy" id="155177"/>
    <lineage>
        <taxon>Bacteria</taxon>
        <taxon>Bacillati</taxon>
        <taxon>Actinomycetota</taxon>
        <taxon>Actinomycetes</taxon>
        <taxon>Kitasatosporales</taxon>
        <taxon>Streptomycetaceae</taxon>
        <taxon>Streptomyces</taxon>
        <taxon>Streptomyces violaceusniger group</taxon>
    </lineage>
</organism>
<evidence type="ECO:0000256" key="2">
    <source>
        <dbReference type="SAM" id="SignalP"/>
    </source>
</evidence>
<comment type="caution">
    <text evidence="3">The sequence shown here is derived from an EMBL/GenBank/DDBJ whole genome shotgun (WGS) entry which is preliminary data.</text>
</comment>
<feature type="signal peptide" evidence="2">
    <location>
        <begin position="1"/>
        <end position="19"/>
    </location>
</feature>
<dbReference type="RefSeq" id="WP_211121241.1">
    <property type="nucleotide sequence ID" value="NZ_BAAALR010000174.1"/>
</dbReference>
<gene>
    <name evidence="3" type="ORF">GCM10009680_87160</name>
</gene>
<keyword evidence="2" id="KW-0732">Signal</keyword>
<dbReference type="EMBL" id="BAAALR010000174">
    <property type="protein sequence ID" value="GAA1733425.1"/>
    <property type="molecule type" value="Genomic_DNA"/>
</dbReference>
<keyword evidence="1" id="KW-0472">Membrane</keyword>
<evidence type="ECO:0000313" key="3">
    <source>
        <dbReference type="EMBL" id="GAA1733425.1"/>
    </source>
</evidence>
<dbReference type="Proteomes" id="UP001499947">
    <property type="component" value="Unassembled WGS sequence"/>
</dbReference>
<evidence type="ECO:0000313" key="4">
    <source>
        <dbReference type="Proteomes" id="UP001499947"/>
    </source>
</evidence>
<protein>
    <submittedName>
        <fullName evidence="3">Uncharacterized protein</fullName>
    </submittedName>
</protein>
<keyword evidence="1" id="KW-0812">Transmembrane</keyword>